<evidence type="ECO:0000313" key="3">
    <source>
        <dbReference type="Proteomes" id="UP001300502"/>
    </source>
</evidence>
<dbReference type="InterPro" id="IPR011990">
    <property type="entry name" value="TPR-like_helical_dom_sf"/>
</dbReference>
<dbReference type="Proteomes" id="UP001300502">
    <property type="component" value="Unassembled WGS sequence"/>
</dbReference>
<evidence type="ECO:0000256" key="1">
    <source>
        <dbReference type="SAM" id="MobiDB-lite"/>
    </source>
</evidence>
<organism evidence="2 3">
    <name type="scientific">Galdieria yellowstonensis</name>
    <dbReference type="NCBI Taxonomy" id="3028027"/>
    <lineage>
        <taxon>Eukaryota</taxon>
        <taxon>Rhodophyta</taxon>
        <taxon>Bangiophyceae</taxon>
        <taxon>Galdieriales</taxon>
        <taxon>Galdieriaceae</taxon>
        <taxon>Galdieria</taxon>
    </lineage>
</organism>
<comment type="caution">
    <text evidence="2">The sequence shown here is derived from an EMBL/GenBank/DDBJ whole genome shotgun (WGS) entry which is preliminary data.</text>
</comment>
<evidence type="ECO:0000313" key="2">
    <source>
        <dbReference type="EMBL" id="KAK4527824.1"/>
    </source>
</evidence>
<name>A0AAV9IKF5_9RHOD</name>
<sequence length="415" mass="47672">MVNGMGFVNSQVGSVLCSYHTSRSGQKISRAPIWYQKLNKSRSWFVVGGTTKKQEFGSLHWIHCCVKEEKNKDSPSEGQKEEASRTSQEGAESASNGNNRAPTFSLPTIEGTVEPRLSLFPPQSTVSEEERLARIREISNMPEGTWELEWKKVEQLSQFYEETHPWPSFLRATVYERYDRFEQAVDEMNESIMRGLNLPDPLERRASILLRMGRWKEAVESFDEAVVLNIYGLGNELSSLHNIREEIEPYLPEWSGPPLNVQRAAAYYFMERYDDARECVAIEGLLDRQTTEGALWSLAIKAKSTSKAAAIAEASEDWVKPKKEENDTLGKLWQLYTTEADRDVSALEKELEKGQLSFDPSLRVVVAFYMGLYFDSFYSDTQRRDKWWKEACEVELEKKHFWQWVAEAKLAANVA</sequence>
<dbReference type="SUPFAM" id="SSF48452">
    <property type="entry name" value="TPR-like"/>
    <property type="match status" value="1"/>
</dbReference>
<accession>A0AAV9IKF5</accession>
<feature type="compositionally biased region" description="Basic and acidic residues" evidence="1">
    <location>
        <begin position="70"/>
        <end position="84"/>
    </location>
</feature>
<dbReference type="EMBL" id="JANCYU010000056">
    <property type="protein sequence ID" value="KAK4527824.1"/>
    <property type="molecule type" value="Genomic_DNA"/>
</dbReference>
<feature type="region of interest" description="Disordered" evidence="1">
    <location>
        <begin position="70"/>
        <end position="106"/>
    </location>
</feature>
<keyword evidence="3" id="KW-1185">Reference proteome</keyword>
<gene>
    <name evidence="2" type="ORF">GAYE_SCF45G5755</name>
</gene>
<reference evidence="2 3" key="1">
    <citation type="submission" date="2022-07" db="EMBL/GenBank/DDBJ databases">
        <title>Genome-wide signatures of adaptation to extreme environments.</title>
        <authorList>
            <person name="Cho C.H."/>
            <person name="Yoon H.S."/>
        </authorList>
    </citation>
    <scope>NUCLEOTIDE SEQUENCE [LARGE SCALE GENOMIC DNA]</scope>
    <source>
        <strain evidence="2 3">108.79 E11</strain>
    </source>
</reference>
<proteinExistence type="predicted"/>
<dbReference type="Gene3D" id="1.25.40.10">
    <property type="entry name" value="Tetratricopeptide repeat domain"/>
    <property type="match status" value="1"/>
</dbReference>
<dbReference type="AlphaFoldDB" id="A0AAV9IKF5"/>
<protein>
    <submittedName>
        <fullName evidence="2">Uncharacterized protein</fullName>
    </submittedName>
</protein>
<feature type="compositionally biased region" description="Polar residues" evidence="1">
    <location>
        <begin position="85"/>
        <end position="106"/>
    </location>
</feature>